<gene>
    <name evidence="8" type="ORF">CcCBS67573_g09031</name>
</gene>
<evidence type="ECO:0000256" key="5">
    <source>
        <dbReference type="ARBA" id="ARBA00023242"/>
    </source>
</evidence>
<comment type="similarity">
    <text evidence="2">Belongs to the DNA repair metallo-beta-lactamase (DRMBL) family.</text>
</comment>
<dbReference type="FunFam" id="3.60.15.10:FF:000010">
    <property type="entry name" value="DNA cross-link repair 1A"/>
    <property type="match status" value="1"/>
</dbReference>
<evidence type="ECO:0000256" key="4">
    <source>
        <dbReference type="ARBA" id="ARBA00023204"/>
    </source>
</evidence>
<dbReference type="AlphaFoldDB" id="A0A507E9L7"/>
<dbReference type="GO" id="GO:0005634">
    <property type="term" value="C:nucleus"/>
    <property type="evidence" value="ECO:0007669"/>
    <property type="project" value="UniProtKB-SubCell"/>
</dbReference>
<dbReference type="InterPro" id="IPR001279">
    <property type="entry name" value="Metallo-B-lactamas"/>
</dbReference>
<name>A0A507E9L7_9FUNG</name>
<comment type="subcellular location">
    <subcellularLocation>
        <location evidence="1">Nucleus</location>
    </subcellularLocation>
</comment>
<dbReference type="CDD" id="cd16273">
    <property type="entry name" value="SNM1A-1C-like_MBL-fold"/>
    <property type="match status" value="1"/>
</dbReference>
<keyword evidence="5" id="KW-0539">Nucleus</keyword>
<dbReference type="Gene3D" id="3.40.50.12650">
    <property type="match status" value="1"/>
</dbReference>
<dbReference type="GO" id="GO:0006303">
    <property type="term" value="P:double-strand break repair via nonhomologous end joining"/>
    <property type="evidence" value="ECO:0007669"/>
    <property type="project" value="TreeGrafter"/>
</dbReference>
<dbReference type="InterPro" id="IPR011084">
    <property type="entry name" value="DRMBL"/>
</dbReference>
<organism evidence="8 9">
    <name type="scientific">Chytriomyces confervae</name>
    <dbReference type="NCBI Taxonomy" id="246404"/>
    <lineage>
        <taxon>Eukaryota</taxon>
        <taxon>Fungi</taxon>
        <taxon>Fungi incertae sedis</taxon>
        <taxon>Chytridiomycota</taxon>
        <taxon>Chytridiomycota incertae sedis</taxon>
        <taxon>Chytridiomycetes</taxon>
        <taxon>Chytridiales</taxon>
        <taxon>Chytriomycetaceae</taxon>
        <taxon>Chytriomyces</taxon>
    </lineage>
</organism>
<keyword evidence="3" id="KW-0227">DNA damage</keyword>
<keyword evidence="4" id="KW-0234">DNA repair</keyword>
<keyword evidence="9" id="KW-1185">Reference proteome</keyword>
<dbReference type="PANTHER" id="PTHR23240:SF6">
    <property type="entry name" value="DNA CROSS-LINK REPAIR 1A PROTEIN"/>
    <property type="match status" value="1"/>
</dbReference>
<evidence type="ECO:0000256" key="2">
    <source>
        <dbReference type="ARBA" id="ARBA00010304"/>
    </source>
</evidence>
<evidence type="ECO:0000313" key="9">
    <source>
        <dbReference type="Proteomes" id="UP000320333"/>
    </source>
</evidence>
<dbReference type="EMBL" id="QEAP01000699">
    <property type="protein sequence ID" value="TPX60087.1"/>
    <property type="molecule type" value="Genomic_DNA"/>
</dbReference>
<dbReference type="Gene3D" id="3.60.15.10">
    <property type="entry name" value="Ribonuclease Z/Hydroxyacylglutathione hydrolase-like"/>
    <property type="match status" value="1"/>
</dbReference>
<evidence type="ECO:0000256" key="1">
    <source>
        <dbReference type="ARBA" id="ARBA00004123"/>
    </source>
</evidence>
<dbReference type="SUPFAM" id="SSF56281">
    <property type="entry name" value="Metallo-hydrolase/oxidoreductase"/>
    <property type="match status" value="1"/>
</dbReference>
<reference evidence="8 9" key="1">
    <citation type="journal article" date="2019" name="Sci. Rep.">
        <title>Comparative genomics of chytrid fungi reveal insights into the obligate biotrophic and pathogenic lifestyle of Synchytrium endobioticum.</title>
        <authorList>
            <person name="van de Vossenberg B.T.L.H."/>
            <person name="Warris S."/>
            <person name="Nguyen H.D.T."/>
            <person name="van Gent-Pelzer M.P.E."/>
            <person name="Joly D.L."/>
            <person name="van de Geest H.C."/>
            <person name="Bonants P.J.M."/>
            <person name="Smith D.S."/>
            <person name="Levesque C.A."/>
            <person name="van der Lee T.A.J."/>
        </authorList>
    </citation>
    <scope>NUCLEOTIDE SEQUENCE [LARGE SCALE GENOMIC DNA]</scope>
    <source>
        <strain evidence="8 9">CBS 675.73</strain>
    </source>
</reference>
<dbReference type="SMART" id="SM00849">
    <property type="entry name" value="Lactamase_B"/>
    <property type="match status" value="1"/>
</dbReference>
<sequence length="661" mass="72016">MAFEQESDDDVFETRKVRPGRTGRKTDNSASENCPICGTSLALFDVLAAQNHVNKCLDSNADTSLSRTSVNAFDLLLARSSSSPPVPGKKASKRKAASAVSLKTKTKQKVNHEAKPNVDVIAAAPASKPEVENFTLSTTLIDASSMSVSNSKVDMIESSHIIKANASISSEGGSAAIVETLDESMAVLDRSLSSESYQSIDAVESIFWDAGAQGSFLSEDSKPNEQSTDASSSTGSAWRQNTSNRACPWYKLLPNTSFSIDAFSYGKIASCTGYFLSHFHADHYGGLTSKFSHGPIYCSKVTANLVKSQLRVDEKYIVEIPMDKKVLIEGVGVTLIDANHCPGAVLFLFEVPNPASPTAPPFKHLHTGDFRAIPFHSTHPLLKNERFTSLYLDTTYCDARYAFPSQTRVLQVLGDVIDDVVLQGKKLEDVIRSKEGAKNVAGQAMMRQFLAMGGNTVVNAAVAGVSALLGATKRKTLICVGTYTIGKERVFKLIAQRLGSKVYAETAKRKILSKLEDAELDDMLVDSPLSADVHVIMIGQLNKEDLEKKLQSVSSHFSRIIAIKPTGWTHNPSGLRGIRKPDAASPSVTAPPSEFTAQSMKLQRISANIHLIPIPYSEHSSYTELKEFVCSLSADKIIPTVNVKHHEMMRQMFEEWQMEGK</sequence>
<dbReference type="GO" id="GO:0003684">
    <property type="term" value="F:damaged DNA binding"/>
    <property type="evidence" value="ECO:0007669"/>
    <property type="project" value="TreeGrafter"/>
</dbReference>
<feature type="compositionally biased region" description="Acidic residues" evidence="6">
    <location>
        <begin position="1"/>
        <end position="11"/>
    </location>
</feature>
<dbReference type="Proteomes" id="UP000320333">
    <property type="component" value="Unassembled WGS sequence"/>
</dbReference>
<accession>A0A507E9L7</accession>
<feature type="region of interest" description="Disordered" evidence="6">
    <location>
        <begin position="217"/>
        <end position="240"/>
    </location>
</feature>
<feature type="domain" description="Metallo-beta-lactamase" evidence="7">
    <location>
        <begin position="172"/>
        <end position="425"/>
    </location>
</feature>
<dbReference type="PANTHER" id="PTHR23240">
    <property type="entry name" value="DNA CROSS-LINK REPAIR PROTEIN PSO2/SNM1-RELATED"/>
    <property type="match status" value="1"/>
</dbReference>
<dbReference type="GO" id="GO:0035312">
    <property type="term" value="F:5'-3' DNA exonuclease activity"/>
    <property type="evidence" value="ECO:0007669"/>
    <property type="project" value="TreeGrafter"/>
</dbReference>
<dbReference type="OrthoDB" id="262529at2759"/>
<protein>
    <recommendedName>
        <fullName evidence="7">Metallo-beta-lactamase domain-containing protein</fullName>
    </recommendedName>
</protein>
<proteinExistence type="inferred from homology"/>
<feature type="region of interest" description="Disordered" evidence="6">
    <location>
        <begin position="1"/>
        <end position="31"/>
    </location>
</feature>
<evidence type="ECO:0000256" key="6">
    <source>
        <dbReference type="SAM" id="MobiDB-lite"/>
    </source>
</evidence>
<evidence type="ECO:0000259" key="7">
    <source>
        <dbReference type="SMART" id="SM00849"/>
    </source>
</evidence>
<dbReference type="InterPro" id="IPR036866">
    <property type="entry name" value="RibonucZ/Hydroxyglut_hydro"/>
</dbReference>
<dbReference type="STRING" id="246404.A0A507E9L7"/>
<feature type="compositionally biased region" description="Polar residues" evidence="6">
    <location>
        <begin position="224"/>
        <end position="240"/>
    </location>
</feature>
<evidence type="ECO:0000256" key="3">
    <source>
        <dbReference type="ARBA" id="ARBA00022763"/>
    </source>
</evidence>
<comment type="caution">
    <text evidence="8">The sequence shown here is derived from an EMBL/GenBank/DDBJ whole genome shotgun (WGS) entry which is preliminary data.</text>
</comment>
<evidence type="ECO:0000313" key="8">
    <source>
        <dbReference type="EMBL" id="TPX60087.1"/>
    </source>
</evidence>
<dbReference type="Pfam" id="PF07522">
    <property type="entry name" value="DRMBL"/>
    <property type="match status" value="1"/>
</dbReference>
<dbReference type="GO" id="GO:0036297">
    <property type="term" value="P:interstrand cross-link repair"/>
    <property type="evidence" value="ECO:0007669"/>
    <property type="project" value="TreeGrafter"/>
</dbReference>